<evidence type="ECO:0000313" key="2">
    <source>
        <dbReference type="Proteomes" id="UP000230729"/>
    </source>
</evidence>
<comment type="caution">
    <text evidence="1">The sequence shown here is derived from an EMBL/GenBank/DDBJ whole genome shotgun (WGS) entry which is preliminary data.</text>
</comment>
<dbReference type="Proteomes" id="UP000230729">
    <property type="component" value="Unassembled WGS sequence"/>
</dbReference>
<proteinExistence type="predicted"/>
<dbReference type="AlphaFoldDB" id="A0A2G9ZMV9"/>
<dbReference type="EMBL" id="PCSD01000039">
    <property type="protein sequence ID" value="PIP33900.1"/>
    <property type="molecule type" value="Genomic_DNA"/>
</dbReference>
<name>A0A2G9ZMV9_9BACT</name>
<protein>
    <submittedName>
        <fullName evidence="1">Uncharacterized protein</fullName>
    </submittedName>
</protein>
<evidence type="ECO:0000313" key="1">
    <source>
        <dbReference type="EMBL" id="PIP33900.1"/>
    </source>
</evidence>
<reference evidence="1 2" key="1">
    <citation type="submission" date="2017-09" db="EMBL/GenBank/DDBJ databases">
        <title>Depth-based differentiation of microbial function through sediment-hosted aquifers and enrichment of novel symbionts in the deep terrestrial subsurface.</title>
        <authorList>
            <person name="Probst A.J."/>
            <person name="Ladd B."/>
            <person name="Jarett J.K."/>
            <person name="Geller-Mcgrath D.E."/>
            <person name="Sieber C.M."/>
            <person name="Emerson J.B."/>
            <person name="Anantharaman K."/>
            <person name="Thomas B.C."/>
            <person name="Malmstrom R."/>
            <person name="Stieglmeier M."/>
            <person name="Klingl A."/>
            <person name="Woyke T."/>
            <person name="Ryan C.M."/>
            <person name="Banfield J.F."/>
        </authorList>
    </citation>
    <scope>NUCLEOTIDE SEQUENCE [LARGE SCALE GENOMIC DNA]</scope>
    <source>
        <strain evidence="1">CG23_combo_of_CG06-09_8_20_14_all_49_15</strain>
    </source>
</reference>
<sequence>MLRRYYKRRRASFQLAQNSEAKKEIFKNPPAFLPRDLAPRGRDKSPAFLANISSLSVPRPTFGLGGYVFLSDIIKSGGQQGTLCLPNSIYCRTFPCAAGAKFLSTMNINVSNS</sequence>
<accession>A0A2G9ZMV9</accession>
<organism evidence="1 2">
    <name type="scientific">Candidatus Falkowbacteria bacterium CG23_combo_of_CG06-09_8_20_14_all_49_15</name>
    <dbReference type="NCBI Taxonomy" id="1974572"/>
    <lineage>
        <taxon>Bacteria</taxon>
        <taxon>Candidatus Falkowiibacteriota</taxon>
    </lineage>
</organism>
<gene>
    <name evidence="1" type="ORF">COX22_01890</name>
</gene>